<evidence type="ECO:0000256" key="1">
    <source>
        <dbReference type="ARBA" id="ARBA00006926"/>
    </source>
</evidence>
<dbReference type="GO" id="GO:0006979">
    <property type="term" value="P:response to oxidative stress"/>
    <property type="evidence" value="ECO:0007669"/>
    <property type="project" value="InterPro"/>
</dbReference>
<evidence type="ECO:0008006" key="7">
    <source>
        <dbReference type="Google" id="ProtNLM"/>
    </source>
</evidence>
<keyword evidence="3" id="KW-0560">Oxidoreductase</keyword>
<dbReference type="InterPro" id="IPR036249">
    <property type="entry name" value="Thioredoxin-like_sf"/>
</dbReference>
<protein>
    <recommendedName>
        <fullName evidence="7">GPX4 peroxidase</fullName>
    </recommendedName>
</protein>
<keyword evidence="2" id="KW-0575">Peroxidase</keyword>
<dbReference type="GO" id="GO:0004601">
    <property type="term" value="F:peroxidase activity"/>
    <property type="evidence" value="ECO:0007669"/>
    <property type="project" value="UniProtKB-KW"/>
</dbReference>
<evidence type="ECO:0000256" key="3">
    <source>
        <dbReference type="ARBA" id="ARBA00023002"/>
    </source>
</evidence>
<dbReference type="PROSITE" id="PS51355">
    <property type="entry name" value="GLUTATHIONE_PEROXID_3"/>
    <property type="match status" value="1"/>
</dbReference>
<reference evidence="5" key="1">
    <citation type="submission" date="2025-08" db="UniProtKB">
        <authorList>
            <consortium name="Ensembl"/>
        </authorList>
    </citation>
    <scope>IDENTIFICATION</scope>
</reference>
<dbReference type="Gene3D" id="3.40.30.10">
    <property type="entry name" value="Glutaredoxin"/>
    <property type="match status" value="1"/>
</dbReference>
<evidence type="ECO:0000256" key="2">
    <source>
        <dbReference type="ARBA" id="ARBA00022559"/>
    </source>
</evidence>
<accession>A0A8C4K1Y2</accession>
<reference evidence="5" key="2">
    <citation type="submission" date="2025-09" db="UniProtKB">
        <authorList>
            <consortium name="Ensembl"/>
        </authorList>
    </citation>
    <scope>IDENTIFICATION</scope>
</reference>
<name>A0A8C4K1Y2_DRONO</name>
<feature type="compositionally biased region" description="Pro residues" evidence="4">
    <location>
        <begin position="13"/>
        <end position="23"/>
    </location>
</feature>
<sequence length="91" mass="9475">MLLPCTTADATSPAPPPKQPPLAPQVRGSPAAAPAAPSTGALSALLQCAQADDWRVAKSIYDFHAQDIDGNIVSLEKYRGFVCIITNVASK</sequence>
<proteinExistence type="inferred from homology"/>
<organism evidence="5 6">
    <name type="scientific">Dromaius novaehollandiae</name>
    <name type="common">Emu</name>
    <dbReference type="NCBI Taxonomy" id="8790"/>
    <lineage>
        <taxon>Eukaryota</taxon>
        <taxon>Metazoa</taxon>
        <taxon>Chordata</taxon>
        <taxon>Craniata</taxon>
        <taxon>Vertebrata</taxon>
        <taxon>Euteleostomi</taxon>
        <taxon>Archelosauria</taxon>
        <taxon>Archosauria</taxon>
        <taxon>Dinosauria</taxon>
        <taxon>Saurischia</taxon>
        <taxon>Theropoda</taxon>
        <taxon>Coelurosauria</taxon>
        <taxon>Aves</taxon>
        <taxon>Palaeognathae</taxon>
        <taxon>Casuariiformes</taxon>
        <taxon>Dromaiidae</taxon>
        <taxon>Dromaius</taxon>
    </lineage>
</organism>
<dbReference type="Pfam" id="PF00255">
    <property type="entry name" value="GSHPx"/>
    <property type="match status" value="1"/>
</dbReference>
<dbReference type="SUPFAM" id="SSF52833">
    <property type="entry name" value="Thioredoxin-like"/>
    <property type="match status" value="1"/>
</dbReference>
<dbReference type="Ensembl" id="ENSDNVT00000021166.1">
    <property type="protein sequence ID" value="ENSDNVP00000017616.1"/>
    <property type="gene ID" value="ENSDNVG00000012314.1"/>
</dbReference>
<dbReference type="AlphaFoldDB" id="A0A8C4K1Y2"/>
<feature type="compositionally biased region" description="Low complexity" evidence="4">
    <location>
        <begin position="1"/>
        <end position="12"/>
    </location>
</feature>
<evidence type="ECO:0000256" key="4">
    <source>
        <dbReference type="SAM" id="MobiDB-lite"/>
    </source>
</evidence>
<keyword evidence="6" id="KW-1185">Reference proteome</keyword>
<feature type="region of interest" description="Disordered" evidence="4">
    <location>
        <begin position="1"/>
        <end position="37"/>
    </location>
</feature>
<feature type="compositionally biased region" description="Low complexity" evidence="4">
    <location>
        <begin position="24"/>
        <end position="37"/>
    </location>
</feature>
<dbReference type="InterPro" id="IPR000889">
    <property type="entry name" value="Glutathione_peroxidase"/>
</dbReference>
<evidence type="ECO:0000313" key="6">
    <source>
        <dbReference type="Proteomes" id="UP000694423"/>
    </source>
</evidence>
<dbReference type="Proteomes" id="UP000694423">
    <property type="component" value="Unplaced"/>
</dbReference>
<comment type="similarity">
    <text evidence="1">Belongs to the glutathione peroxidase family.</text>
</comment>
<evidence type="ECO:0000313" key="5">
    <source>
        <dbReference type="Ensembl" id="ENSDNVP00000017616.1"/>
    </source>
</evidence>